<organism evidence="1 2">
    <name type="scientific">Aquincola agrisoli</name>
    <dbReference type="NCBI Taxonomy" id="3119538"/>
    <lineage>
        <taxon>Bacteria</taxon>
        <taxon>Pseudomonadati</taxon>
        <taxon>Pseudomonadota</taxon>
        <taxon>Betaproteobacteria</taxon>
        <taxon>Burkholderiales</taxon>
        <taxon>Sphaerotilaceae</taxon>
        <taxon>Aquincola</taxon>
    </lineage>
</organism>
<evidence type="ECO:0000313" key="2">
    <source>
        <dbReference type="Proteomes" id="UP001336250"/>
    </source>
</evidence>
<protein>
    <submittedName>
        <fullName evidence="1">Uncharacterized protein</fullName>
    </submittedName>
</protein>
<name>A0AAW9QDU9_9BURK</name>
<accession>A0AAW9QDU9</accession>
<dbReference type="AlphaFoldDB" id="A0AAW9QDU9"/>
<dbReference type="EMBL" id="JAZIBG010000028">
    <property type="protein sequence ID" value="MEF7615345.1"/>
    <property type="molecule type" value="Genomic_DNA"/>
</dbReference>
<proteinExistence type="predicted"/>
<dbReference type="Proteomes" id="UP001336250">
    <property type="component" value="Unassembled WGS sequence"/>
</dbReference>
<gene>
    <name evidence="1" type="ORF">V4F39_15610</name>
</gene>
<evidence type="ECO:0000313" key="1">
    <source>
        <dbReference type="EMBL" id="MEF7615345.1"/>
    </source>
</evidence>
<keyword evidence="2" id="KW-1185">Reference proteome</keyword>
<reference evidence="1 2" key="1">
    <citation type="submission" date="2024-02" db="EMBL/GenBank/DDBJ databases">
        <title>Genome sequence of Aquincola sp. MAHUQ-54.</title>
        <authorList>
            <person name="Huq M.A."/>
        </authorList>
    </citation>
    <scope>NUCLEOTIDE SEQUENCE [LARGE SCALE GENOMIC DNA]</scope>
    <source>
        <strain evidence="1 2">MAHUQ-54</strain>
    </source>
</reference>
<comment type="caution">
    <text evidence="1">The sequence shown here is derived from an EMBL/GenBank/DDBJ whole genome shotgun (WGS) entry which is preliminary data.</text>
</comment>
<sequence length="135" mass="14347">MDTGLITRFVAALEATPSTEAARSVVDDYAGARGRAASEFLNELAISVGEGFASGGIGFDEAMGTMAGIYNALFPSDLLIAKDGESLAYRLYWALDEGEYRVESDGNTDPIEARALPAVRRVLAEASPPSRAQRQ</sequence>
<dbReference type="RefSeq" id="WP_332290529.1">
    <property type="nucleotide sequence ID" value="NZ_JAZIBG010000028.1"/>
</dbReference>